<accession>A0ABP5VYF8</accession>
<name>A0ABP5VYF8_9ACTN</name>
<proteinExistence type="predicted"/>
<gene>
    <name evidence="1" type="ORF">GCM10010255_61710</name>
</gene>
<protein>
    <submittedName>
        <fullName evidence="1">Uncharacterized protein</fullName>
    </submittedName>
</protein>
<reference evidence="2" key="1">
    <citation type="journal article" date="2019" name="Int. J. Syst. Evol. Microbiol.">
        <title>The Global Catalogue of Microorganisms (GCM) 10K type strain sequencing project: providing services to taxonomists for standard genome sequencing and annotation.</title>
        <authorList>
            <consortium name="The Broad Institute Genomics Platform"/>
            <consortium name="The Broad Institute Genome Sequencing Center for Infectious Disease"/>
            <person name="Wu L."/>
            <person name="Ma J."/>
        </authorList>
    </citation>
    <scope>NUCLEOTIDE SEQUENCE [LARGE SCALE GENOMIC DNA]</scope>
    <source>
        <strain evidence="2">JCM 4358</strain>
    </source>
</reference>
<organism evidence="1 2">
    <name type="scientific">Streptomyces coeruleofuscus</name>
    <dbReference type="NCBI Taxonomy" id="66879"/>
    <lineage>
        <taxon>Bacteria</taxon>
        <taxon>Bacillati</taxon>
        <taxon>Actinomycetota</taxon>
        <taxon>Actinomycetes</taxon>
        <taxon>Kitasatosporales</taxon>
        <taxon>Streptomycetaceae</taxon>
        <taxon>Streptomyces</taxon>
    </lineage>
</organism>
<sequence length="103" mass="10894">MACGLLHVRLNLAARRALLLRMIRNGGLDVAGEVAPGPPRGFPRGPLLAGSHGLGRWTVLVLKLFDDGVCLIGGALHLHKLFEGLRPRARGSARARTGPSTTT</sequence>
<keyword evidence="2" id="KW-1185">Reference proteome</keyword>
<evidence type="ECO:0000313" key="2">
    <source>
        <dbReference type="Proteomes" id="UP001499986"/>
    </source>
</evidence>
<comment type="caution">
    <text evidence="1">The sequence shown here is derived from an EMBL/GenBank/DDBJ whole genome shotgun (WGS) entry which is preliminary data.</text>
</comment>
<dbReference type="EMBL" id="BAAASE010000009">
    <property type="protein sequence ID" value="GAA2415220.1"/>
    <property type="molecule type" value="Genomic_DNA"/>
</dbReference>
<evidence type="ECO:0000313" key="1">
    <source>
        <dbReference type="EMBL" id="GAA2415220.1"/>
    </source>
</evidence>
<dbReference type="Proteomes" id="UP001499986">
    <property type="component" value="Unassembled WGS sequence"/>
</dbReference>